<feature type="transmembrane region" description="Helical" evidence="1">
    <location>
        <begin position="130"/>
        <end position="150"/>
    </location>
</feature>
<accession>A0ABP0ZE19</accession>
<sequence>MVLSLSLSLVFVVATIQLVTTVALQSAAPLFNNFFWAIGVHVVLVNRLQVVVDQASGFSCVVVICRFALSHQHHCLGLIANYRTLRSELLSLLVVVCRCFGFAATSIGGLRNLWFGLELGRTLRHYQATIGVFNITFSLNLCESVISRFGSRFHWAKKG</sequence>
<gene>
    <name evidence="2" type="ORF">CITCOLO1_LOCUS22057</name>
</gene>
<evidence type="ECO:0008006" key="4">
    <source>
        <dbReference type="Google" id="ProtNLM"/>
    </source>
</evidence>
<evidence type="ECO:0000313" key="2">
    <source>
        <dbReference type="EMBL" id="CAK9329586.1"/>
    </source>
</evidence>
<evidence type="ECO:0000256" key="1">
    <source>
        <dbReference type="SAM" id="Phobius"/>
    </source>
</evidence>
<dbReference type="EMBL" id="OZ021743">
    <property type="protein sequence ID" value="CAK9329586.1"/>
    <property type="molecule type" value="Genomic_DNA"/>
</dbReference>
<feature type="transmembrane region" description="Helical" evidence="1">
    <location>
        <begin position="89"/>
        <end position="110"/>
    </location>
</feature>
<dbReference type="Proteomes" id="UP001642487">
    <property type="component" value="Chromosome 9"/>
</dbReference>
<keyword evidence="3" id="KW-1185">Reference proteome</keyword>
<keyword evidence="1" id="KW-1133">Transmembrane helix</keyword>
<reference evidence="2 3" key="1">
    <citation type="submission" date="2024-03" db="EMBL/GenBank/DDBJ databases">
        <authorList>
            <person name="Gkanogiannis A."/>
            <person name="Becerra Lopez-Lavalle L."/>
        </authorList>
    </citation>
    <scope>NUCLEOTIDE SEQUENCE [LARGE SCALE GENOMIC DNA]</scope>
</reference>
<protein>
    <recommendedName>
        <fullName evidence="4">Secreted protein</fullName>
    </recommendedName>
</protein>
<keyword evidence="1" id="KW-0812">Transmembrane</keyword>
<keyword evidence="1" id="KW-0472">Membrane</keyword>
<evidence type="ECO:0000313" key="3">
    <source>
        <dbReference type="Proteomes" id="UP001642487"/>
    </source>
</evidence>
<organism evidence="2 3">
    <name type="scientific">Citrullus colocynthis</name>
    <name type="common">colocynth</name>
    <dbReference type="NCBI Taxonomy" id="252529"/>
    <lineage>
        <taxon>Eukaryota</taxon>
        <taxon>Viridiplantae</taxon>
        <taxon>Streptophyta</taxon>
        <taxon>Embryophyta</taxon>
        <taxon>Tracheophyta</taxon>
        <taxon>Spermatophyta</taxon>
        <taxon>Magnoliopsida</taxon>
        <taxon>eudicotyledons</taxon>
        <taxon>Gunneridae</taxon>
        <taxon>Pentapetalae</taxon>
        <taxon>rosids</taxon>
        <taxon>fabids</taxon>
        <taxon>Cucurbitales</taxon>
        <taxon>Cucurbitaceae</taxon>
        <taxon>Benincaseae</taxon>
        <taxon>Citrullus</taxon>
    </lineage>
</organism>
<proteinExistence type="predicted"/>
<name>A0ABP0ZE19_9ROSI</name>